<feature type="domain" description="Xylanolytic transcriptional activator regulatory" evidence="3">
    <location>
        <begin position="161"/>
        <end position="416"/>
    </location>
</feature>
<dbReference type="OrthoDB" id="5041285at2759"/>
<evidence type="ECO:0000256" key="1">
    <source>
        <dbReference type="ARBA" id="ARBA00023242"/>
    </source>
</evidence>
<feature type="region of interest" description="Disordered" evidence="2">
    <location>
        <begin position="25"/>
        <end position="61"/>
    </location>
</feature>
<dbReference type="Proteomes" id="UP000566819">
    <property type="component" value="Unassembled WGS sequence"/>
</dbReference>
<gene>
    <name evidence="4" type="ORF">G7Y89_g8117</name>
</gene>
<feature type="compositionally biased region" description="Polar residues" evidence="2">
    <location>
        <begin position="42"/>
        <end position="51"/>
    </location>
</feature>
<dbReference type="CDD" id="cd12148">
    <property type="entry name" value="fungal_TF_MHR"/>
    <property type="match status" value="1"/>
</dbReference>
<dbReference type="PANTHER" id="PTHR47425">
    <property type="entry name" value="FARB-RELATED"/>
    <property type="match status" value="1"/>
</dbReference>
<comment type="caution">
    <text evidence="4">The sequence shown here is derived from an EMBL/GenBank/DDBJ whole genome shotgun (WGS) entry which is preliminary data.</text>
</comment>
<organism evidence="4 5">
    <name type="scientific">Cudoniella acicularis</name>
    <dbReference type="NCBI Taxonomy" id="354080"/>
    <lineage>
        <taxon>Eukaryota</taxon>
        <taxon>Fungi</taxon>
        <taxon>Dikarya</taxon>
        <taxon>Ascomycota</taxon>
        <taxon>Pezizomycotina</taxon>
        <taxon>Leotiomycetes</taxon>
        <taxon>Helotiales</taxon>
        <taxon>Tricladiaceae</taxon>
        <taxon>Cudoniella</taxon>
    </lineage>
</organism>
<reference evidence="4 5" key="1">
    <citation type="submission" date="2020-03" db="EMBL/GenBank/DDBJ databases">
        <title>Draft Genome Sequence of Cudoniella acicularis.</title>
        <authorList>
            <person name="Buettner E."/>
            <person name="Kellner H."/>
        </authorList>
    </citation>
    <scope>NUCLEOTIDE SEQUENCE [LARGE SCALE GENOMIC DNA]</scope>
    <source>
        <strain evidence="4 5">DSM 108380</strain>
    </source>
</reference>
<dbReference type="GO" id="GO:0008270">
    <property type="term" value="F:zinc ion binding"/>
    <property type="evidence" value="ECO:0007669"/>
    <property type="project" value="InterPro"/>
</dbReference>
<dbReference type="EMBL" id="JAAMPI010000598">
    <property type="protein sequence ID" value="KAF4630029.1"/>
    <property type="molecule type" value="Genomic_DNA"/>
</dbReference>
<protein>
    <recommendedName>
        <fullName evidence="3">Xylanolytic transcriptional activator regulatory domain-containing protein</fullName>
    </recommendedName>
</protein>
<sequence length="631" mass="71738">MEFDPEFFMSEVTAALAHVSPQYREPGEYPVEEDSIGLPPRNSAQEASETRITPPRARRDSTETLEVFTSNEDVNNDDLMEEQDGIPGYFQPDLDMTTAIQSSCPWLFPTEPSRPTQTDEDVSLDGRLMSSERLDLVPSFYTYTVKSCLMPIRRVQHELVTLYFQYIHPMFPVVDEAYFTEIHRKYRGQEQFMSVLDFVIYQAILAAGFGHLSEAQLQRTPYRSVHEGQEAQFDLVKARYWSQPTSDPVTLTQVCLILSLWSPGASGVQNNSYWINMAFKHANAGELWKSQPATANGRPCRRRLIWWCCIVRDRVLALGMRRPYRLHKAPFEEDLISQLDFGLEARSPSSTVDMQSKQTAILAFIWLCKLSEIMAAIAIFQQRTRFSRAWNGDSIGNSMSELDEVRIFDRDLSKWKEDFEGDASDVILGHGNQDVPTPVSILRIVCNSLVAVLYQPYLHLSWIDYPSGSQDKIDPLQRMKEGSQEVESSVIGLISNKKSDALPNWLVSWVMLPVAVYYVNQHAKLNPSPDKVLLPFLNRFMRRTTGAQVLFLILTMATKEYLQRLNDSKKADAAKLGRRIAPSPLTHQLDLPAVSNANSTSYTSHTGNRIVEAKMLAHVTKALDFALELRC</sequence>
<name>A0A8H4W3W6_9HELO</name>
<dbReference type="PANTHER" id="PTHR47425:SF2">
    <property type="entry name" value="FARB-RELATED"/>
    <property type="match status" value="1"/>
</dbReference>
<evidence type="ECO:0000313" key="5">
    <source>
        <dbReference type="Proteomes" id="UP000566819"/>
    </source>
</evidence>
<keyword evidence="5" id="KW-1185">Reference proteome</keyword>
<proteinExistence type="predicted"/>
<keyword evidence="1" id="KW-0539">Nucleus</keyword>
<evidence type="ECO:0000256" key="2">
    <source>
        <dbReference type="SAM" id="MobiDB-lite"/>
    </source>
</evidence>
<dbReference type="InterPro" id="IPR007219">
    <property type="entry name" value="XnlR_reg_dom"/>
</dbReference>
<evidence type="ECO:0000259" key="3">
    <source>
        <dbReference type="Pfam" id="PF04082"/>
    </source>
</evidence>
<evidence type="ECO:0000313" key="4">
    <source>
        <dbReference type="EMBL" id="KAF4630029.1"/>
    </source>
</evidence>
<dbReference type="GO" id="GO:0006351">
    <property type="term" value="P:DNA-templated transcription"/>
    <property type="evidence" value="ECO:0007669"/>
    <property type="project" value="InterPro"/>
</dbReference>
<dbReference type="AlphaFoldDB" id="A0A8H4W3W6"/>
<dbReference type="InterPro" id="IPR052761">
    <property type="entry name" value="Fungal_Detox/Toxin_TFs"/>
</dbReference>
<dbReference type="Pfam" id="PF04082">
    <property type="entry name" value="Fungal_trans"/>
    <property type="match status" value="1"/>
</dbReference>
<dbReference type="GO" id="GO:0003677">
    <property type="term" value="F:DNA binding"/>
    <property type="evidence" value="ECO:0007669"/>
    <property type="project" value="InterPro"/>
</dbReference>
<accession>A0A8H4W3W6</accession>